<dbReference type="AlphaFoldDB" id="A0A8T0MN25"/>
<proteinExistence type="inferred from homology"/>
<keyword evidence="8 11" id="KW-0472">Membrane</keyword>
<evidence type="ECO:0000256" key="9">
    <source>
        <dbReference type="ARBA" id="ARBA00023239"/>
    </source>
</evidence>
<dbReference type="Pfam" id="PF04116">
    <property type="entry name" value="FA_hydroxylase"/>
    <property type="match status" value="1"/>
</dbReference>
<evidence type="ECO:0000256" key="7">
    <source>
        <dbReference type="ARBA" id="ARBA00022989"/>
    </source>
</evidence>
<evidence type="ECO:0000256" key="10">
    <source>
        <dbReference type="ARBA" id="ARBA00047909"/>
    </source>
</evidence>
<dbReference type="InterPro" id="IPR050307">
    <property type="entry name" value="Sterol_Desaturase_Related"/>
</dbReference>
<dbReference type="GO" id="GO:0005506">
    <property type="term" value="F:iron ion binding"/>
    <property type="evidence" value="ECO:0007669"/>
    <property type="project" value="InterPro"/>
</dbReference>
<evidence type="ECO:0000256" key="2">
    <source>
        <dbReference type="ARBA" id="ARBA00009324"/>
    </source>
</evidence>
<dbReference type="InterPro" id="IPR006694">
    <property type="entry name" value="Fatty_acid_hydroxylase"/>
</dbReference>
<comment type="catalytic activity">
    <reaction evidence="10">
        <text>a long-chain fatty aldehyde + 2 NADPH + O2 + H(+) = a long-chain alkane + formate + 2 NADP(+) + H2O</text>
        <dbReference type="Rhea" id="RHEA:21440"/>
        <dbReference type="ChEBI" id="CHEBI:15377"/>
        <dbReference type="ChEBI" id="CHEBI:15378"/>
        <dbReference type="ChEBI" id="CHEBI:15379"/>
        <dbReference type="ChEBI" id="CHEBI:15740"/>
        <dbReference type="ChEBI" id="CHEBI:17176"/>
        <dbReference type="ChEBI" id="CHEBI:57783"/>
        <dbReference type="ChEBI" id="CHEBI:58349"/>
        <dbReference type="ChEBI" id="CHEBI:83563"/>
        <dbReference type="EC" id="4.1.99.5"/>
    </reaction>
</comment>
<keyword evidence="6" id="KW-0521">NADP</keyword>
<dbReference type="GO" id="GO:0016491">
    <property type="term" value="F:oxidoreductase activity"/>
    <property type="evidence" value="ECO:0007669"/>
    <property type="project" value="InterPro"/>
</dbReference>
<evidence type="ECO:0000259" key="12">
    <source>
        <dbReference type="Pfam" id="PF04116"/>
    </source>
</evidence>
<dbReference type="Proteomes" id="UP000823388">
    <property type="component" value="Chromosome 9N"/>
</dbReference>
<evidence type="ECO:0000256" key="5">
    <source>
        <dbReference type="ARBA" id="ARBA00022824"/>
    </source>
</evidence>
<evidence type="ECO:0000256" key="1">
    <source>
        <dbReference type="ARBA" id="ARBA00004477"/>
    </source>
</evidence>
<dbReference type="EC" id="4.1.99.5" evidence="3"/>
<feature type="domain" description="Fatty acid hydroxylase" evidence="12">
    <location>
        <begin position="140"/>
        <end position="274"/>
    </location>
</feature>
<comment type="similarity">
    <text evidence="2">Belongs to the sterol desaturase family.</text>
</comment>
<dbReference type="GO" id="GO:0008610">
    <property type="term" value="P:lipid biosynthetic process"/>
    <property type="evidence" value="ECO:0007669"/>
    <property type="project" value="InterPro"/>
</dbReference>
<organism evidence="13 14">
    <name type="scientific">Panicum virgatum</name>
    <name type="common">Blackwell switchgrass</name>
    <dbReference type="NCBI Taxonomy" id="38727"/>
    <lineage>
        <taxon>Eukaryota</taxon>
        <taxon>Viridiplantae</taxon>
        <taxon>Streptophyta</taxon>
        <taxon>Embryophyta</taxon>
        <taxon>Tracheophyta</taxon>
        <taxon>Spermatophyta</taxon>
        <taxon>Magnoliopsida</taxon>
        <taxon>Liliopsida</taxon>
        <taxon>Poales</taxon>
        <taxon>Poaceae</taxon>
        <taxon>PACMAD clade</taxon>
        <taxon>Panicoideae</taxon>
        <taxon>Panicodae</taxon>
        <taxon>Paniceae</taxon>
        <taxon>Panicinae</taxon>
        <taxon>Panicum</taxon>
        <taxon>Panicum sect. Hiantes</taxon>
    </lineage>
</organism>
<gene>
    <name evidence="13" type="ORF">PVAP13_9NG346400</name>
</gene>
<reference evidence="13" key="1">
    <citation type="submission" date="2020-05" db="EMBL/GenBank/DDBJ databases">
        <title>WGS assembly of Panicum virgatum.</title>
        <authorList>
            <person name="Lovell J.T."/>
            <person name="Jenkins J."/>
            <person name="Shu S."/>
            <person name="Juenger T.E."/>
            <person name="Schmutz J."/>
        </authorList>
    </citation>
    <scope>NUCLEOTIDE SEQUENCE</scope>
    <source>
        <strain evidence="13">AP13</strain>
    </source>
</reference>
<comment type="subcellular location">
    <subcellularLocation>
        <location evidence="1">Endoplasmic reticulum membrane</location>
        <topology evidence="1">Multi-pass membrane protein</topology>
    </subcellularLocation>
</comment>
<evidence type="ECO:0000313" key="14">
    <source>
        <dbReference type="Proteomes" id="UP000823388"/>
    </source>
</evidence>
<comment type="caution">
    <text evidence="13">The sequence shown here is derived from an EMBL/GenBank/DDBJ whole genome shotgun (WGS) entry which is preliminary data.</text>
</comment>
<protein>
    <recommendedName>
        <fullName evidence="3">aldehyde oxygenase (deformylating)</fullName>
        <ecNumber evidence="3">4.1.99.5</ecNumber>
    </recommendedName>
</protein>
<evidence type="ECO:0000256" key="6">
    <source>
        <dbReference type="ARBA" id="ARBA00022857"/>
    </source>
</evidence>
<evidence type="ECO:0000256" key="4">
    <source>
        <dbReference type="ARBA" id="ARBA00022692"/>
    </source>
</evidence>
<keyword evidence="14" id="KW-1185">Reference proteome</keyword>
<evidence type="ECO:0000256" key="8">
    <source>
        <dbReference type="ARBA" id="ARBA00023136"/>
    </source>
</evidence>
<dbReference type="EMBL" id="CM029054">
    <property type="protein sequence ID" value="KAG2538811.1"/>
    <property type="molecule type" value="Genomic_DNA"/>
</dbReference>
<keyword evidence="7 11" id="KW-1133">Transmembrane helix</keyword>
<dbReference type="GO" id="GO:0071771">
    <property type="term" value="F:aldehyde oxygenase (deformylating) activity"/>
    <property type="evidence" value="ECO:0007669"/>
    <property type="project" value="UniProtKB-EC"/>
</dbReference>
<name>A0A8T0MN25_PANVG</name>
<keyword evidence="5" id="KW-0256">Endoplasmic reticulum</keyword>
<evidence type="ECO:0000256" key="11">
    <source>
        <dbReference type="SAM" id="Phobius"/>
    </source>
</evidence>
<evidence type="ECO:0000313" key="13">
    <source>
        <dbReference type="EMBL" id="KAG2538811.1"/>
    </source>
</evidence>
<dbReference type="PANTHER" id="PTHR11863">
    <property type="entry name" value="STEROL DESATURASE"/>
    <property type="match status" value="1"/>
</dbReference>
<evidence type="ECO:0000256" key="3">
    <source>
        <dbReference type="ARBA" id="ARBA00013146"/>
    </source>
</evidence>
<sequence length="281" mass="31871">MIPYATAAEAEGALGRPMTWAEAAWFRYSSATPDYCLHFHTVILLSVVYTLVPLPLALLELRTSAKQTSPPYKLQPRVRRTPADFIRCYKNTVRVVAPAAGALQLHYYKIDLSFRPFVPMVGIRTGLPLPSVGETAAQLLVYFLVEDYQAYWVHRLLHTAWAYDKIHRVHHEYTAPIGFAAPYAHWAEVLILGVVAFASPAMVPCHVTTFWLWFALGGIQSIDTHSGFSFPLSPTRFIPFYGGAQHHDFHHYTGRHTQSNFAFIFTFCDYIYGTNKGYRLP</sequence>
<accession>A0A8T0MN25</accession>
<keyword evidence="9" id="KW-0456">Lyase</keyword>
<dbReference type="GO" id="GO:0005789">
    <property type="term" value="C:endoplasmic reticulum membrane"/>
    <property type="evidence" value="ECO:0007669"/>
    <property type="project" value="UniProtKB-SubCell"/>
</dbReference>
<feature type="transmembrane region" description="Helical" evidence="11">
    <location>
        <begin position="37"/>
        <end position="59"/>
    </location>
</feature>
<keyword evidence="4 11" id="KW-0812">Transmembrane</keyword>